<feature type="domain" description="FAD-binding FR-type" evidence="1">
    <location>
        <begin position="13"/>
        <end position="144"/>
    </location>
</feature>
<evidence type="ECO:0000313" key="2">
    <source>
        <dbReference type="EMBL" id="MET4581042.1"/>
    </source>
</evidence>
<dbReference type="InterPro" id="IPR013113">
    <property type="entry name" value="SIP_FAD-bd"/>
</dbReference>
<gene>
    <name evidence="2" type="ORF">ABIE21_000532</name>
</gene>
<reference evidence="2 3" key="1">
    <citation type="submission" date="2024-06" db="EMBL/GenBank/DDBJ databases">
        <title>Sorghum-associated microbial communities from plants grown in Nebraska, USA.</title>
        <authorList>
            <person name="Schachtman D."/>
        </authorList>
    </citation>
    <scope>NUCLEOTIDE SEQUENCE [LARGE SCALE GENOMIC DNA]</scope>
    <source>
        <strain evidence="2 3">2857</strain>
    </source>
</reference>
<proteinExistence type="predicted"/>
<protein>
    <submittedName>
        <fullName evidence="2">NADPH-dependent ferric siderophore reductase</fullName>
    </submittedName>
</protein>
<organism evidence="2 3">
    <name type="scientific">Conyzicola nivalis</name>
    <dbReference type="NCBI Taxonomy" id="1477021"/>
    <lineage>
        <taxon>Bacteria</taxon>
        <taxon>Bacillati</taxon>
        <taxon>Actinomycetota</taxon>
        <taxon>Actinomycetes</taxon>
        <taxon>Micrococcales</taxon>
        <taxon>Microbacteriaceae</taxon>
        <taxon>Conyzicola</taxon>
    </lineage>
</organism>
<dbReference type="InterPro" id="IPR017938">
    <property type="entry name" value="Riboflavin_synthase-like_b-brl"/>
</dbReference>
<dbReference type="PANTHER" id="PTHR30157">
    <property type="entry name" value="FERRIC REDUCTASE, NADPH-DEPENDENT"/>
    <property type="match status" value="1"/>
</dbReference>
<comment type="caution">
    <text evidence="2">The sequence shown here is derived from an EMBL/GenBank/DDBJ whole genome shotgun (WGS) entry which is preliminary data.</text>
</comment>
<dbReference type="PANTHER" id="PTHR30157:SF0">
    <property type="entry name" value="NADPH-DEPENDENT FERRIC-CHELATE REDUCTASE"/>
    <property type="match status" value="1"/>
</dbReference>
<dbReference type="Pfam" id="PF08021">
    <property type="entry name" value="FAD_binding_9"/>
    <property type="match status" value="1"/>
</dbReference>
<accession>A0ABV2QJ30</accession>
<keyword evidence="3" id="KW-1185">Reference proteome</keyword>
<name>A0ABV2QJ30_9MICO</name>
<dbReference type="Proteomes" id="UP001549257">
    <property type="component" value="Unassembled WGS sequence"/>
</dbReference>
<dbReference type="Gene3D" id="3.40.50.80">
    <property type="entry name" value="Nucleotide-binding domain of ferredoxin-NADP reductase (FNR) module"/>
    <property type="match status" value="1"/>
</dbReference>
<evidence type="ECO:0000313" key="3">
    <source>
        <dbReference type="Proteomes" id="UP001549257"/>
    </source>
</evidence>
<evidence type="ECO:0000259" key="1">
    <source>
        <dbReference type="PROSITE" id="PS51384"/>
    </source>
</evidence>
<dbReference type="CDD" id="cd06193">
    <property type="entry name" value="siderophore_interacting"/>
    <property type="match status" value="1"/>
</dbReference>
<sequence length="264" mass="28830">MSAPARTLQPTNPTMVVAEVVRAARISPGIIRVTLGGEALDRFEPMGFDQWFRLFLPPTDDVVANFDLPKKINLLGYVQFLAMPKATRPVMRNYTVRDFRAAERELDIDFVAHGDDGPASRWAGSARAGDTVALLDQGIMFAPVAGVDWQLLVADESGLPAVAGVLRDMPRDSVGHAFIEIPDAADAQPLDPPAGMTVHWLVRGHDDRPGALALSTVQDFDLPEGPVYAYLVGEQSLPTSLRRWLVNTRGVPKANVTFCGFWRA</sequence>
<dbReference type="EMBL" id="JBEPSJ010000001">
    <property type="protein sequence ID" value="MET4581042.1"/>
    <property type="molecule type" value="Genomic_DNA"/>
</dbReference>
<dbReference type="InterPro" id="IPR039374">
    <property type="entry name" value="SIP_fam"/>
</dbReference>
<dbReference type="PROSITE" id="PS51384">
    <property type="entry name" value="FAD_FR"/>
    <property type="match status" value="1"/>
</dbReference>
<dbReference type="InterPro" id="IPR017927">
    <property type="entry name" value="FAD-bd_FR_type"/>
</dbReference>
<dbReference type="InterPro" id="IPR039261">
    <property type="entry name" value="FNR_nucleotide-bd"/>
</dbReference>
<dbReference type="SUPFAM" id="SSF63380">
    <property type="entry name" value="Riboflavin synthase domain-like"/>
    <property type="match status" value="1"/>
</dbReference>
<dbReference type="Pfam" id="PF04954">
    <property type="entry name" value="SIP"/>
    <property type="match status" value="1"/>
</dbReference>
<dbReference type="InterPro" id="IPR007037">
    <property type="entry name" value="SIP_rossman_dom"/>
</dbReference>
<dbReference type="Gene3D" id="2.40.30.10">
    <property type="entry name" value="Translation factors"/>
    <property type="match status" value="1"/>
</dbReference>
<dbReference type="RefSeq" id="WP_354023235.1">
    <property type="nucleotide sequence ID" value="NZ_JBEPSJ010000001.1"/>
</dbReference>